<dbReference type="Proteomes" id="UP000476176">
    <property type="component" value="Unassembled WGS sequence"/>
</dbReference>
<dbReference type="Proteomes" id="UP000486351">
    <property type="component" value="Unassembled WGS sequence"/>
</dbReference>
<dbReference type="EMBL" id="QXGC01005680">
    <property type="protein sequence ID" value="KAE9164536.1"/>
    <property type="molecule type" value="Genomic_DNA"/>
</dbReference>
<dbReference type="Proteomes" id="UP000488956">
    <property type="component" value="Unassembled WGS sequence"/>
</dbReference>
<evidence type="ECO:0000313" key="4">
    <source>
        <dbReference type="Proteomes" id="UP000476176"/>
    </source>
</evidence>
<evidence type="ECO:0000313" key="3">
    <source>
        <dbReference type="EMBL" id="KAE9271672.1"/>
    </source>
</evidence>
<evidence type="ECO:0000313" key="2">
    <source>
        <dbReference type="EMBL" id="KAE9164536.1"/>
    </source>
</evidence>
<dbReference type="EMBL" id="QXFX01004112">
    <property type="protein sequence ID" value="KAE9065435.1"/>
    <property type="molecule type" value="Genomic_DNA"/>
</dbReference>
<evidence type="ECO:0000313" key="5">
    <source>
        <dbReference type="Proteomes" id="UP000486351"/>
    </source>
</evidence>
<dbReference type="AlphaFoldDB" id="A0A6G0Q608"/>
<dbReference type="EMBL" id="QXFY01005588">
    <property type="protein sequence ID" value="KAE9271672.1"/>
    <property type="molecule type" value="Genomic_DNA"/>
</dbReference>
<accession>A0A6G0Q608</accession>
<name>A0A6G0Q608_9STRA</name>
<proteinExistence type="predicted"/>
<evidence type="ECO:0000313" key="1">
    <source>
        <dbReference type="EMBL" id="KAE9065435.1"/>
    </source>
</evidence>
<comment type="caution">
    <text evidence="3">The sequence shown here is derived from an EMBL/GenBank/DDBJ whole genome shotgun (WGS) entry which is preliminary data.</text>
</comment>
<evidence type="ECO:0000313" key="6">
    <source>
        <dbReference type="Proteomes" id="UP000488956"/>
    </source>
</evidence>
<reference evidence="4 5" key="1">
    <citation type="submission" date="2018-09" db="EMBL/GenBank/DDBJ databases">
        <title>Genomic investigation of the strawberry pathogen Phytophthora fragariae indicates pathogenicity is determined by transcriptional variation in three key races.</title>
        <authorList>
            <person name="Adams T.M."/>
            <person name="Armitage A.D."/>
            <person name="Sobczyk M.K."/>
            <person name="Bates H.J."/>
            <person name="Dunwell J.M."/>
            <person name="Nellist C.F."/>
            <person name="Harrison R.J."/>
        </authorList>
    </citation>
    <scope>NUCLEOTIDE SEQUENCE [LARGE SCALE GENOMIC DNA]</scope>
    <source>
        <strain evidence="2 4">BC-23</strain>
        <strain evidence="3 5">NOV-77</strain>
        <strain evidence="1 6">ONT-3</strain>
    </source>
</reference>
<organism evidence="3 5">
    <name type="scientific">Phytophthora fragariae</name>
    <dbReference type="NCBI Taxonomy" id="53985"/>
    <lineage>
        <taxon>Eukaryota</taxon>
        <taxon>Sar</taxon>
        <taxon>Stramenopiles</taxon>
        <taxon>Oomycota</taxon>
        <taxon>Peronosporomycetes</taxon>
        <taxon>Peronosporales</taxon>
        <taxon>Peronosporaceae</taxon>
        <taxon>Phytophthora</taxon>
    </lineage>
</organism>
<sequence length="113" mass="12626">MHRVRMPRALNRPLSGSVALLLWRLSPSLPSSLTRDARVLRRPSSRTMCTTAPYRLRCKQRLSASAASRGAPFSIFLHDTLHLELFGSERANEAKVPVANRSELETKSCPILS</sequence>
<protein>
    <submittedName>
        <fullName evidence="3">Uncharacterized protein</fullName>
    </submittedName>
</protein>
<gene>
    <name evidence="2" type="ORF">PF004_g29794</name>
    <name evidence="3" type="ORF">PF008_g30289</name>
    <name evidence="1" type="ORF">PF010_g28201</name>
</gene>